<evidence type="ECO:0000313" key="1">
    <source>
        <dbReference type="EMBL" id="VVM06277.1"/>
    </source>
</evidence>
<gene>
    <name evidence="1" type="ORF">MAMT_01097</name>
</gene>
<keyword evidence="2" id="KW-1185">Reference proteome</keyword>
<accession>A0A5E6MJM9</accession>
<dbReference type="AlphaFoldDB" id="A0A5E6MJM9"/>
<sequence>MKERGEQALIVSLHDLHPGSLSLAARQREQLRRWGVKEASLLVIPAYHHGPSFCEDSEFCRWIDLQRKEGDETVIHGYFHSREERAKGLRNRFWTEIYTRREAEFFDLPQDVAEGRLRLARELFAGQGWATEGFVAPGWLMDPCLPQLLAREGFRYTTRIDGILSLRPEQRWTGARTYCWSTRAGWRRATSLAWNHLLSLRASGRVIRVSLHPSDFSYRPIRTQIERIVKQALDRQSRPLSYLRYVSS</sequence>
<dbReference type="CDD" id="cd11374">
    <property type="entry name" value="CE4_u10"/>
    <property type="match status" value="1"/>
</dbReference>
<proteinExistence type="predicted"/>
<dbReference type="InterPro" id="IPR011330">
    <property type="entry name" value="Glyco_hydro/deAcase_b/a-brl"/>
</dbReference>
<evidence type="ECO:0000313" key="2">
    <source>
        <dbReference type="Proteomes" id="UP000334923"/>
    </source>
</evidence>
<reference evidence="1 2" key="1">
    <citation type="submission" date="2019-09" db="EMBL/GenBank/DDBJ databases">
        <authorList>
            <person name="Cremers G."/>
        </authorList>
    </citation>
    <scope>NUCLEOTIDE SEQUENCE [LARGE SCALE GENOMIC DNA]</scope>
    <source>
        <strain evidence="1">4A</strain>
    </source>
</reference>
<dbReference type="RefSeq" id="WP_142659963.1">
    <property type="nucleotide sequence ID" value="NZ_CABFVA020000065.1"/>
</dbReference>
<dbReference type="Gene3D" id="3.20.20.370">
    <property type="entry name" value="Glycoside hydrolase/deacetylase"/>
    <property type="match status" value="1"/>
</dbReference>
<dbReference type="InterPro" id="IPR018763">
    <property type="entry name" value="DUF2334"/>
</dbReference>
<dbReference type="Pfam" id="PF10096">
    <property type="entry name" value="DUF2334"/>
    <property type="match status" value="1"/>
</dbReference>
<dbReference type="GO" id="GO:0005975">
    <property type="term" value="P:carbohydrate metabolic process"/>
    <property type="evidence" value="ECO:0007669"/>
    <property type="project" value="InterPro"/>
</dbReference>
<dbReference type="Proteomes" id="UP000334923">
    <property type="component" value="Unassembled WGS sequence"/>
</dbReference>
<organism evidence="1 2">
    <name type="scientific">Methylacidimicrobium tartarophylax</name>
    <dbReference type="NCBI Taxonomy" id="1041768"/>
    <lineage>
        <taxon>Bacteria</taxon>
        <taxon>Pseudomonadati</taxon>
        <taxon>Verrucomicrobiota</taxon>
        <taxon>Methylacidimicrobium</taxon>
    </lineage>
</organism>
<dbReference type="OrthoDB" id="9793440at2"/>
<dbReference type="EMBL" id="CABFVA020000065">
    <property type="protein sequence ID" value="VVM06277.1"/>
    <property type="molecule type" value="Genomic_DNA"/>
</dbReference>
<name>A0A5E6MJM9_9BACT</name>
<evidence type="ECO:0008006" key="3">
    <source>
        <dbReference type="Google" id="ProtNLM"/>
    </source>
</evidence>
<dbReference type="SUPFAM" id="SSF88713">
    <property type="entry name" value="Glycoside hydrolase/deacetylase"/>
    <property type="match status" value="1"/>
</dbReference>
<protein>
    <recommendedName>
        <fullName evidence="3">DUF2334 domain-containing protein</fullName>
    </recommendedName>
</protein>